<evidence type="ECO:0000256" key="6">
    <source>
        <dbReference type="ARBA" id="ARBA00011893"/>
    </source>
</evidence>
<evidence type="ECO:0000256" key="11">
    <source>
        <dbReference type="HAMAP-Rule" id="MF_00004"/>
    </source>
</evidence>
<dbReference type="AlphaFoldDB" id="A0A7W6GZD2"/>
<evidence type="ECO:0000256" key="5">
    <source>
        <dbReference type="ARBA" id="ARBA00008391"/>
    </source>
</evidence>
<evidence type="ECO:0000259" key="12">
    <source>
        <dbReference type="Pfam" id="PF00156"/>
    </source>
</evidence>
<protein>
    <recommendedName>
        <fullName evidence="6 11">Adenine phosphoribosyltransferase</fullName>
        <shortName evidence="11">APRT</shortName>
        <ecNumber evidence="6 11">2.4.2.7</ecNumber>
    </recommendedName>
</protein>
<evidence type="ECO:0000256" key="4">
    <source>
        <dbReference type="ARBA" id="ARBA00004659"/>
    </source>
</evidence>
<comment type="function">
    <text evidence="2 11">Catalyzes a salvage reaction resulting in the formation of AMP, that is energically less costly than de novo synthesis.</text>
</comment>
<evidence type="ECO:0000256" key="7">
    <source>
        <dbReference type="ARBA" id="ARBA00022490"/>
    </source>
</evidence>
<dbReference type="Gene3D" id="3.40.50.2020">
    <property type="match status" value="1"/>
</dbReference>
<proteinExistence type="inferred from homology"/>
<dbReference type="GO" id="GO:0006166">
    <property type="term" value="P:purine ribonucleoside salvage"/>
    <property type="evidence" value="ECO:0007669"/>
    <property type="project" value="UniProtKB-UniRule"/>
</dbReference>
<keyword evidence="14" id="KW-1185">Reference proteome</keyword>
<comment type="subcellular location">
    <subcellularLocation>
        <location evidence="3 11">Cytoplasm</location>
    </subcellularLocation>
</comment>
<evidence type="ECO:0000256" key="3">
    <source>
        <dbReference type="ARBA" id="ARBA00004496"/>
    </source>
</evidence>
<accession>A0A7W6GZD2</accession>
<dbReference type="NCBIfam" id="TIGR01090">
    <property type="entry name" value="apt"/>
    <property type="match status" value="1"/>
</dbReference>
<dbReference type="Pfam" id="PF00156">
    <property type="entry name" value="Pribosyltran"/>
    <property type="match status" value="1"/>
</dbReference>
<dbReference type="GO" id="GO:0044209">
    <property type="term" value="P:AMP salvage"/>
    <property type="evidence" value="ECO:0007669"/>
    <property type="project" value="UniProtKB-UniRule"/>
</dbReference>
<comment type="pathway">
    <text evidence="4 11">Purine metabolism; AMP biosynthesis via salvage pathway; AMP from adenine: step 1/1.</text>
</comment>
<comment type="catalytic activity">
    <reaction evidence="1 11">
        <text>AMP + diphosphate = 5-phospho-alpha-D-ribose 1-diphosphate + adenine</text>
        <dbReference type="Rhea" id="RHEA:16609"/>
        <dbReference type="ChEBI" id="CHEBI:16708"/>
        <dbReference type="ChEBI" id="CHEBI:33019"/>
        <dbReference type="ChEBI" id="CHEBI:58017"/>
        <dbReference type="ChEBI" id="CHEBI:456215"/>
        <dbReference type="EC" id="2.4.2.7"/>
    </reaction>
</comment>
<name>A0A7W6GZD2_9RHOB</name>
<evidence type="ECO:0000256" key="8">
    <source>
        <dbReference type="ARBA" id="ARBA00022676"/>
    </source>
</evidence>
<dbReference type="SUPFAM" id="SSF53271">
    <property type="entry name" value="PRTase-like"/>
    <property type="match status" value="1"/>
</dbReference>
<dbReference type="NCBIfam" id="NF002636">
    <property type="entry name" value="PRK02304.1-5"/>
    <property type="match status" value="1"/>
</dbReference>
<comment type="similarity">
    <text evidence="5 11">Belongs to the purine/pyrimidine phosphoribosyltransferase family.</text>
</comment>
<dbReference type="RefSeq" id="WP_184562417.1">
    <property type="nucleotide sequence ID" value="NZ_JACIEI010000001.1"/>
</dbReference>
<evidence type="ECO:0000256" key="1">
    <source>
        <dbReference type="ARBA" id="ARBA00000868"/>
    </source>
</evidence>
<reference evidence="13 14" key="1">
    <citation type="submission" date="2020-08" db="EMBL/GenBank/DDBJ databases">
        <title>Genomic Encyclopedia of Type Strains, Phase IV (KMG-IV): sequencing the most valuable type-strain genomes for metagenomic binning, comparative biology and taxonomic classification.</title>
        <authorList>
            <person name="Goeker M."/>
        </authorList>
    </citation>
    <scope>NUCLEOTIDE SEQUENCE [LARGE SCALE GENOMIC DNA]</scope>
    <source>
        <strain evidence="13 14">DSM 102234</strain>
    </source>
</reference>
<dbReference type="InterPro" id="IPR050054">
    <property type="entry name" value="UPRTase/APRTase"/>
</dbReference>
<evidence type="ECO:0000256" key="9">
    <source>
        <dbReference type="ARBA" id="ARBA00022679"/>
    </source>
</evidence>
<sequence>MKTIADYIRTIPDFPHEGIMFRDVTTLFADPRGFRMAIDQMLHPYAGMRIDKVVGLEARGFIMGGAIAHQLSIGFVPIRKKGKLPGKTLSQDYKLEYGEATMEIHDDAIKPGEKVLVVDDLLATGGTAEAGIKLLTRLGAEIVSTSFIIDLPALGGRKKLEAMGLDVQILCEFDGL</sequence>
<dbReference type="PANTHER" id="PTHR32315:SF3">
    <property type="entry name" value="ADENINE PHOSPHORIBOSYLTRANSFERASE"/>
    <property type="match status" value="1"/>
</dbReference>
<keyword evidence="10 11" id="KW-0660">Purine salvage</keyword>
<dbReference type="CDD" id="cd06223">
    <property type="entry name" value="PRTases_typeI"/>
    <property type="match status" value="1"/>
</dbReference>
<dbReference type="GO" id="GO:0003999">
    <property type="term" value="F:adenine phosphoribosyltransferase activity"/>
    <property type="evidence" value="ECO:0007669"/>
    <property type="project" value="UniProtKB-UniRule"/>
</dbReference>
<dbReference type="HAMAP" id="MF_00004">
    <property type="entry name" value="Aden_phosphoribosyltr"/>
    <property type="match status" value="1"/>
</dbReference>
<gene>
    <name evidence="11" type="primary">apt</name>
    <name evidence="13" type="ORF">GGR95_000516</name>
</gene>
<dbReference type="EC" id="2.4.2.7" evidence="6 11"/>
<dbReference type="NCBIfam" id="NF002634">
    <property type="entry name" value="PRK02304.1-3"/>
    <property type="match status" value="1"/>
</dbReference>
<keyword evidence="7 11" id="KW-0963">Cytoplasm</keyword>
<dbReference type="GO" id="GO:0005737">
    <property type="term" value="C:cytoplasm"/>
    <property type="evidence" value="ECO:0007669"/>
    <property type="project" value="UniProtKB-SubCell"/>
</dbReference>
<dbReference type="FunFam" id="3.40.50.2020:FF:000021">
    <property type="entry name" value="Adenine phosphoribosyltransferase"/>
    <property type="match status" value="1"/>
</dbReference>
<dbReference type="GO" id="GO:0016208">
    <property type="term" value="F:AMP binding"/>
    <property type="evidence" value="ECO:0007669"/>
    <property type="project" value="TreeGrafter"/>
</dbReference>
<organism evidence="13 14">
    <name type="scientific">Sulfitobacter undariae</name>
    <dbReference type="NCBI Taxonomy" id="1563671"/>
    <lineage>
        <taxon>Bacteria</taxon>
        <taxon>Pseudomonadati</taxon>
        <taxon>Pseudomonadota</taxon>
        <taxon>Alphaproteobacteria</taxon>
        <taxon>Rhodobacterales</taxon>
        <taxon>Roseobacteraceae</taxon>
        <taxon>Sulfitobacter</taxon>
    </lineage>
</organism>
<dbReference type="GO" id="GO:0006168">
    <property type="term" value="P:adenine salvage"/>
    <property type="evidence" value="ECO:0007669"/>
    <property type="project" value="InterPro"/>
</dbReference>
<comment type="caution">
    <text evidence="13">The sequence shown here is derived from an EMBL/GenBank/DDBJ whole genome shotgun (WGS) entry which is preliminary data.</text>
</comment>
<keyword evidence="9 11" id="KW-0808">Transferase</keyword>
<dbReference type="Proteomes" id="UP000530268">
    <property type="component" value="Unassembled WGS sequence"/>
</dbReference>
<dbReference type="EMBL" id="JACIEI010000001">
    <property type="protein sequence ID" value="MBB3992897.1"/>
    <property type="molecule type" value="Genomic_DNA"/>
</dbReference>
<dbReference type="PANTHER" id="PTHR32315">
    <property type="entry name" value="ADENINE PHOSPHORIBOSYLTRANSFERASE"/>
    <property type="match status" value="1"/>
</dbReference>
<feature type="domain" description="Phosphoribosyltransferase" evidence="12">
    <location>
        <begin position="46"/>
        <end position="156"/>
    </location>
</feature>
<dbReference type="InterPro" id="IPR000836">
    <property type="entry name" value="PRTase_dom"/>
</dbReference>
<keyword evidence="8 11" id="KW-0328">Glycosyltransferase</keyword>
<dbReference type="InterPro" id="IPR005764">
    <property type="entry name" value="Ade_phspho_trans"/>
</dbReference>
<evidence type="ECO:0000256" key="10">
    <source>
        <dbReference type="ARBA" id="ARBA00022726"/>
    </source>
</evidence>
<comment type="subunit">
    <text evidence="11">Homodimer.</text>
</comment>
<evidence type="ECO:0000313" key="13">
    <source>
        <dbReference type="EMBL" id="MBB3992897.1"/>
    </source>
</evidence>
<dbReference type="GO" id="GO:0002055">
    <property type="term" value="F:adenine binding"/>
    <property type="evidence" value="ECO:0007669"/>
    <property type="project" value="TreeGrafter"/>
</dbReference>
<dbReference type="InterPro" id="IPR029057">
    <property type="entry name" value="PRTase-like"/>
</dbReference>
<evidence type="ECO:0000313" key="14">
    <source>
        <dbReference type="Proteomes" id="UP000530268"/>
    </source>
</evidence>
<evidence type="ECO:0000256" key="2">
    <source>
        <dbReference type="ARBA" id="ARBA00003968"/>
    </source>
</evidence>
<dbReference type="UniPathway" id="UPA00588">
    <property type="reaction ID" value="UER00646"/>
</dbReference>